<dbReference type="PANTHER" id="PTHR13143:SF6">
    <property type="entry name" value="TETRATRICOPEPTIDE REPEAT PROTEIN 19, MITOCHONDRIAL"/>
    <property type="match status" value="1"/>
</dbReference>
<evidence type="ECO:0008006" key="9">
    <source>
        <dbReference type="Google" id="ProtNLM"/>
    </source>
</evidence>
<accession>A0A9N9WSI2</accession>
<keyword evidence="3" id="KW-0677">Repeat</keyword>
<keyword evidence="5" id="KW-0809">Transit peptide</keyword>
<dbReference type="Proteomes" id="UP001153620">
    <property type="component" value="Chromosome 2"/>
</dbReference>
<dbReference type="OrthoDB" id="5986190at2759"/>
<evidence type="ECO:0000256" key="2">
    <source>
        <dbReference type="ARBA" id="ARBA00008219"/>
    </source>
</evidence>
<protein>
    <recommendedName>
        <fullName evidence="9">Tetratricopeptide repeat protein 19</fullName>
    </recommendedName>
</protein>
<sequence length="329" mass="38270">MYRFGRIVFANYRRFNNLRNQVEFAPKKFNLKSPIKFISGASIFSYFGSTKTDEKLENEEESELIMTMKRGILSVMRSEYDKAEQLYHLALRNAQSVNNEPAVTYIYDLMANLAYELGQLPKAEKLFVSVMQRLMEKDKAEEDDIRLLHISSKIAHIAYQQENFDKALVGYQYVLEKIQKRDYLNEENYHELYGMVKNLIGQAFIAMNKYPEAKVALEEAHVIFKKYKDEMTDDGVILLNNLSCVCAELKQYESSLRYLNEAIEIAKKIEIDDLSPYHINLGMLYLKQKLIEKARVSCSMGWKLASKYENKEAIKAAERCLDEVKKATS</sequence>
<dbReference type="EMBL" id="OU895878">
    <property type="protein sequence ID" value="CAG9804384.1"/>
    <property type="molecule type" value="Genomic_DNA"/>
</dbReference>
<dbReference type="AlphaFoldDB" id="A0A9N9WSI2"/>
<evidence type="ECO:0000256" key="1">
    <source>
        <dbReference type="ARBA" id="ARBA00004173"/>
    </source>
</evidence>
<organism evidence="7 8">
    <name type="scientific">Chironomus riparius</name>
    <dbReference type="NCBI Taxonomy" id="315576"/>
    <lineage>
        <taxon>Eukaryota</taxon>
        <taxon>Metazoa</taxon>
        <taxon>Ecdysozoa</taxon>
        <taxon>Arthropoda</taxon>
        <taxon>Hexapoda</taxon>
        <taxon>Insecta</taxon>
        <taxon>Pterygota</taxon>
        <taxon>Neoptera</taxon>
        <taxon>Endopterygota</taxon>
        <taxon>Diptera</taxon>
        <taxon>Nematocera</taxon>
        <taxon>Chironomoidea</taxon>
        <taxon>Chironomidae</taxon>
        <taxon>Chironominae</taxon>
        <taxon>Chironomus</taxon>
    </lineage>
</organism>
<evidence type="ECO:0000256" key="6">
    <source>
        <dbReference type="ARBA" id="ARBA00023128"/>
    </source>
</evidence>
<reference evidence="7" key="2">
    <citation type="submission" date="2022-10" db="EMBL/GenBank/DDBJ databases">
        <authorList>
            <consortium name="ENA_rothamsted_submissions"/>
            <consortium name="culmorum"/>
            <person name="King R."/>
        </authorList>
    </citation>
    <scope>NUCLEOTIDE SEQUENCE</scope>
</reference>
<comment type="similarity">
    <text evidence="2">Belongs to the TTC19 family.</text>
</comment>
<dbReference type="GO" id="GO:0005743">
    <property type="term" value="C:mitochondrial inner membrane"/>
    <property type="evidence" value="ECO:0007669"/>
    <property type="project" value="TreeGrafter"/>
</dbReference>
<dbReference type="GO" id="GO:0034551">
    <property type="term" value="P:mitochondrial respiratory chain complex III assembly"/>
    <property type="evidence" value="ECO:0007669"/>
    <property type="project" value="InterPro"/>
</dbReference>
<evidence type="ECO:0000256" key="5">
    <source>
        <dbReference type="ARBA" id="ARBA00022946"/>
    </source>
</evidence>
<gene>
    <name evidence="7" type="ORF">CHIRRI_LOCUS7274</name>
</gene>
<evidence type="ECO:0000256" key="3">
    <source>
        <dbReference type="ARBA" id="ARBA00022737"/>
    </source>
</evidence>
<dbReference type="PANTHER" id="PTHR13143">
    <property type="entry name" value="TETRATRICOPEPTIDE REPEAT PROTEIN 19"/>
    <property type="match status" value="1"/>
</dbReference>
<keyword evidence="6" id="KW-0496">Mitochondrion</keyword>
<dbReference type="Pfam" id="PF13424">
    <property type="entry name" value="TPR_12"/>
    <property type="match status" value="1"/>
</dbReference>
<dbReference type="InterPro" id="IPR040395">
    <property type="entry name" value="TTC19"/>
</dbReference>
<dbReference type="InterPro" id="IPR011990">
    <property type="entry name" value="TPR-like_helical_dom_sf"/>
</dbReference>
<evidence type="ECO:0000256" key="4">
    <source>
        <dbReference type="ARBA" id="ARBA00022803"/>
    </source>
</evidence>
<name>A0A9N9WSI2_9DIPT</name>
<proteinExistence type="inferred from homology"/>
<keyword evidence="4" id="KW-0802">TPR repeat</keyword>
<dbReference type="Gene3D" id="1.25.40.10">
    <property type="entry name" value="Tetratricopeptide repeat domain"/>
    <property type="match status" value="2"/>
</dbReference>
<keyword evidence="8" id="KW-1185">Reference proteome</keyword>
<reference evidence="7" key="1">
    <citation type="submission" date="2022-01" db="EMBL/GenBank/DDBJ databases">
        <authorList>
            <person name="King R."/>
        </authorList>
    </citation>
    <scope>NUCLEOTIDE SEQUENCE</scope>
</reference>
<dbReference type="SMART" id="SM00028">
    <property type="entry name" value="TPR"/>
    <property type="match status" value="5"/>
</dbReference>
<evidence type="ECO:0000313" key="7">
    <source>
        <dbReference type="EMBL" id="CAG9804384.1"/>
    </source>
</evidence>
<dbReference type="SUPFAM" id="SSF48452">
    <property type="entry name" value="TPR-like"/>
    <property type="match status" value="2"/>
</dbReference>
<dbReference type="InterPro" id="IPR019734">
    <property type="entry name" value="TPR_rpt"/>
</dbReference>
<evidence type="ECO:0000313" key="8">
    <source>
        <dbReference type="Proteomes" id="UP001153620"/>
    </source>
</evidence>
<comment type="subcellular location">
    <subcellularLocation>
        <location evidence="1">Mitochondrion</location>
    </subcellularLocation>
</comment>